<reference evidence="1 2" key="1">
    <citation type="submission" date="2018-05" db="EMBL/GenBank/DDBJ databases">
        <title>Complete genome sequence of Megasphaera sp. AJH120T, isolated from the ceca of a chicken.</title>
        <authorList>
            <person name="Maki J."/>
            <person name="Looft T."/>
        </authorList>
    </citation>
    <scope>NUCLEOTIDE SEQUENCE [LARGE SCALE GENOMIC DNA]</scope>
    <source>
        <strain evidence="1 2">AJH120</strain>
    </source>
</reference>
<dbReference type="AlphaFoldDB" id="A0A346B154"/>
<organism evidence="1 2">
    <name type="scientific">Megasphaera stantonii</name>
    <dbReference type="NCBI Taxonomy" id="2144175"/>
    <lineage>
        <taxon>Bacteria</taxon>
        <taxon>Bacillati</taxon>
        <taxon>Bacillota</taxon>
        <taxon>Negativicutes</taxon>
        <taxon>Veillonellales</taxon>
        <taxon>Veillonellaceae</taxon>
        <taxon>Megasphaera</taxon>
    </lineage>
</organism>
<keyword evidence="2" id="KW-1185">Reference proteome</keyword>
<dbReference type="KEGG" id="meg:DKB62_09875"/>
<dbReference type="Proteomes" id="UP000254337">
    <property type="component" value="Chromosome"/>
</dbReference>
<evidence type="ECO:0000313" key="1">
    <source>
        <dbReference type="EMBL" id="AXL21847.1"/>
    </source>
</evidence>
<dbReference type="EMBL" id="CP029462">
    <property type="protein sequence ID" value="AXL21847.1"/>
    <property type="molecule type" value="Genomic_DNA"/>
</dbReference>
<evidence type="ECO:0000313" key="2">
    <source>
        <dbReference type="Proteomes" id="UP000254337"/>
    </source>
</evidence>
<name>A0A346B154_9FIRM</name>
<dbReference type="RefSeq" id="WP_107196341.1">
    <property type="nucleotide sequence ID" value="NZ_CP029462.1"/>
</dbReference>
<proteinExistence type="predicted"/>
<protein>
    <submittedName>
        <fullName evidence="1">Uncharacterized protein</fullName>
    </submittedName>
</protein>
<gene>
    <name evidence="1" type="ORF">DKB62_09875</name>
</gene>
<accession>A0A346B154</accession>
<sequence>MKIKGYQLIELRERWGQTNIIPVMRTNTYLRAVASLRLYQKLNPDAKFRIEAVPDTSREDTPTQWIKTRDRLPELKHAGGPQGYYHYSDSVLVWYRGVMKVTTIMKWDAETKYSWDLDDDTIKDVYDVPYWAPISEPIQEDA</sequence>